<dbReference type="Pfam" id="PF00842">
    <property type="entry name" value="Ala_racemase_C"/>
    <property type="match status" value="1"/>
</dbReference>
<feature type="modified residue" description="N6-(pyridoxal phosphate)lysine" evidence="4 5">
    <location>
        <position position="39"/>
    </location>
</feature>
<dbReference type="STRING" id="1410661.GCA_000702205_02001"/>
<dbReference type="InterPro" id="IPR009006">
    <property type="entry name" value="Ala_racemase/Decarboxylase_C"/>
</dbReference>
<comment type="similarity">
    <text evidence="4">Belongs to the alanine racemase family.</text>
</comment>
<dbReference type="NCBIfam" id="TIGR00492">
    <property type="entry name" value="alr"/>
    <property type="match status" value="1"/>
</dbReference>
<dbReference type="EMBL" id="FNUL01000007">
    <property type="protein sequence ID" value="SEF75235.1"/>
    <property type="molecule type" value="Genomic_DNA"/>
</dbReference>
<dbReference type="CDD" id="cd00430">
    <property type="entry name" value="PLPDE_III_AR"/>
    <property type="match status" value="1"/>
</dbReference>
<evidence type="ECO:0000256" key="3">
    <source>
        <dbReference type="ARBA" id="ARBA00023235"/>
    </source>
</evidence>
<proteinExistence type="inferred from homology"/>
<dbReference type="InterPro" id="IPR020622">
    <property type="entry name" value="Ala_racemase_pyridoxalP-BS"/>
</dbReference>
<protein>
    <recommendedName>
        <fullName evidence="4">Alanine racemase</fullName>
        <ecNumber evidence="4">5.1.1.1</ecNumber>
    </recommendedName>
</protein>
<keyword evidence="9" id="KW-1185">Reference proteome</keyword>
<dbReference type="EC" id="5.1.1.1" evidence="4"/>
<dbReference type="GO" id="GO:0005829">
    <property type="term" value="C:cytosol"/>
    <property type="evidence" value="ECO:0007669"/>
    <property type="project" value="TreeGrafter"/>
</dbReference>
<evidence type="ECO:0000313" key="9">
    <source>
        <dbReference type="Proteomes" id="UP000236726"/>
    </source>
</evidence>
<dbReference type="Gene3D" id="2.40.37.10">
    <property type="entry name" value="Lyase, Ornithine Decarboxylase, Chain A, domain 1"/>
    <property type="match status" value="1"/>
</dbReference>
<gene>
    <name evidence="8" type="ORF">SAMN05216537_107139</name>
</gene>
<dbReference type="InterPro" id="IPR001608">
    <property type="entry name" value="Ala_racemase_N"/>
</dbReference>
<dbReference type="SUPFAM" id="SSF51419">
    <property type="entry name" value="PLP-binding barrel"/>
    <property type="match status" value="1"/>
</dbReference>
<dbReference type="Proteomes" id="UP000236726">
    <property type="component" value="Unassembled WGS sequence"/>
</dbReference>
<dbReference type="GO" id="GO:0008784">
    <property type="term" value="F:alanine racemase activity"/>
    <property type="evidence" value="ECO:0007669"/>
    <property type="project" value="UniProtKB-UniRule"/>
</dbReference>
<name>A0A1H5UJP5_9FIRM</name>
<dbReference type="PANTHER" id="PTHR30511:SF0">
    <property type="entry name" value="ALANINE RACEMASE, CATABOLIC-RELATED"/>
    <property type="match status" value="1"/>
</dbReference>
<comment type="pathway">
    <text evidence="4">Amino-acid biosynthesis; D-alanine biosynthesis; D-alanine from L-alanine: step 1/1.</text>
</comment>
<accession>A0A1H5UJP5</accession>
<dbReference type="UniPathway" id="UPA00042">
    <property type="reaction ID" value="UER00497"/>
</dbReference>
<dbReference type="InterPro" id="IPR000821">
    <property type="entry name" value="Ala_racemase"/>
</dbReference>
<dbReference type="GO" id="GO:0030170">
    <property type="term" value="F:pyridoxal phosphate binding"/>
    <property type="evidence" value="ECO:0007669"/>
    <property type="project" value="UniProtKB-UniRule"/>
</dbReference>
<dbReference type="AlphaFoldDB" id="A0A1H5UJP5"/>
<dbReference type="PRINTS" id="PR00992">
    <property type="entry name" value="ALARACEMASE"/>
</dbReference>
<evidence type="ECO:0000256" key="2">
    <source>
        <dbReference type="ARBA" id="ARBA00022898"/>
    </source>
</evidence>
<feature type="active site" description="Proton acceptor; specific for D-alanine" evidence="4">
    <location>
        <position position="39"/>
    </location>
</feature>
<keyword evidence="2 4" id="KW-0663">Pyridoxal phosphate</keyword>
<dbReference type="InterPro" id="IPR029066">
    <property type="entry name" value="PLP-binding_barrel"/>
</dbReference>
<sequence>MESTLRRTWANINLDAIAYNYKTIKEHIGEEVKFLGVVKADAYGHGSIRVGKLLQELGANYLAVSSIDEALELRVNDVTMPILILGHTPKEQVERLIKYNITQAVTCKAKAVEYSAEAVKCGGNLKVHIKVDTGMSRLGYLCDNESFGTGVEGIVEACNMPGLEAEGIFTHFAVADEFGEKNDEYTKHQFKLFTDVITAVEEKLGRKFAIRHCANTGATVRFKETYLDMVRPGLLLYGYGEFAREWGLKPAMTLKTTVSTIKIYPAGTAISYGGIYVTDKKTRIGVLPYGYADGFFRSLSNKCSLMTKEGLAPQRGKICMDMCMIDITDKPLVDVGSEVEIFGENNSLDELAALAGTIPYELTCAVSKRVPRQYIRNGEVVEKELLLRM</sequence>
<organism evidence="8 9">
    <name type="scientific">Lachnospira multipara</name>
    <dbReference type="NCBI Taxonomy" id="28051"/>
    <lineage>
        <taxon>Bacteria</taxon>
        <taxon>Bacillati</taxon>
        <taxon>Bacillota</taxon>
        <taxon>Clostridia</taxon>
        <taxon>Lachnospirales</taxon>
        <taxon>Lachnospiraceae</taxon>
        <taxon>Lachnospira</taxon>
    </lineage>
</organism>
<feature type="active site" description="Proton acceptor; specific for L-alanine" evidence="4">
    <location>
        <position position="272"/>
    </location>
</feature>
<dbReference type="FunFam" id="3.20.20.10:FF:000002">
    <property type="entry name" value="Alanine racemase"/>
    <property type="match status" value="1"/>
</dbReference>
<comment type="function">
    <text evidence="4">Catalyzes the interconversion of L-alanine and D-alanine. May also act on other amino acids.</text>
</comment>
<dbReference type="InterPro" id="IPR011079">
    <property type="entry name" value="Ala_racemase_C"/>
</dbReference>
<feature type="domain" description="Alanine racemase C-terminal" evidence="7">
    <location>
        <begin position="251"/>
        <end position="375"/>
    </location>
</feature>
<dbReference type="Pfam" id="PF01168">
    <property type="entry name" value="Ala_racemase_N"/>
    <property type="match status" value="1"/>
</dbReference>
<evidence type="ECO:0000256" key="6">
    <source>
        <dbReference type="PIRSR" id="PIRSR600821-52"/>
    </source>
</evidence>
<dbReference type="PROSITE" id="PS00395">
    <property type="entry name" value="ALANINE_RACEMASE"/>
    <property type="match status" value="1"/>
</dbReference>
<dbReference type="GO" id="GO:0030632">
    <property type="term" value="P:D-alanine biosynthetic process"/>
    <property type="evidence" value="ECO:0007669"/>
    <property type="project" value="UniProtKB-UniRule"/>
</dbReference>
<keyword evidence="3 4" id="KW-0413">Isomerase</keyword>
<evidence type="ECO:0000256" key="1">
    <source>
        <dbReference type="ARBA" id="ARBA00001933"/>
    </source>
</evidence>
<dbReference type="Gene3D" id="3.20.20.10">
    <property type="entry name" value="Alanine racemase"/>
    <property type="match status" value="1"/>
</dbReference>
<feature type="binding site" evidence="4 6">
    <location>
        <position position="137"/>
    </location>
    <ligand>
        <name>substrate</name>
    </ligand>
</feature>
<dbReference type="PANTHER" id="PTHR30511">
    <property type="entry name" value="ALANINE RACEMASE"/>
    <property type="match status" value="1"/>
</dbReference>
<reference evidence="8 9" key="1">
    <citation type="submission" date="2016-10" db="EMBL/GenBank/DDBJ databases">
        <authorList>
            <person name="de Groot N.N."/>
        </authorList>
    </citation>
    <scope>NUCLEOTIDE SEQUENCE [LARGE SCALE GENOMIC DNA]</scope>
    <source>
        <strain evidence="8 9">D15d</strain>
    </source>
</reference>
<comment type="catalytic activity">
    <reaction evidence="4">
        <text>L-alanine = D-alanine</text>
        <dbReference type="Rhea" id="RHEA:20249"/>
        <dbReference type="ChEBI" id="CHEBI:57416"/>
        <dbReference type="ChEBI" id="CHEBI:57972"/>
        <dbReference type="EC" id="5.1.1.1"/>
    </reaction>
</comment>
<dbReference type="RefSeq" id="WP_103952778.1">
    <property type="nucleotide sequence ID" value="NZ_FNUL01000007.1"/>
</dbReference>
<evidence type="ECO:0000259" key="7">
    <source>
        <dbReference type="SMART" id="SM01005"/>
    </source>
</evidence>
<dbReference type="HAMAP" id="MF_01201">
    <property type="entry name" value="Ala_racemase"/>
    <property type="match status" value="1"/>
</dbReference>
<comment type="cofactor">
    <cofactor evidence="1 4 5">
        <name>pyridoxal 5'-phosphate</name>
        <dbReference type="ChEBI" id="CHEBI:597326"/>
    </cofactor>
</comment>
<dbReference type="SMART" id="SM01005">
    <property type="entry name" value="Ala_racemase_C"/>
    <property type="match status" value="1"/>
</dbReference>
<dbReference type="SUPFAM" id="SSF50621">
    <property type="entry name" value="Alanine racemase C-terminal domain-like"/>
    <property type="match status" value="1"/>
</dbReference>
<evidence type="ECO:0000256" key="5">
    <source>
        <dbReference type="PIRSR" id="PIRSR600821-50"/>
    </source>
</evidence>
<evidence type="ECO:0000256" key="4">
    <source>
        <dbReference type="HAMAP-Rule" id="MF_01201"/>
    </source>
</evidence>
<evidence type="ECO:0000313" key="8">
    <source>
        <dbReference type="EMBL" id="SEF75235.1"/>
    </source>
</evidence>
<feature type="binding site" evidence="4 6">
    <location>
        <position position="320"/>
    </location>
    <ligand>
        <name>substrate</name>
    </ligand>
</feature>
<dbReference type="GO" id="GO:0009252">
    <property type="term" value="P:peptidoglycan biosynthetic process"/>
    <property type="evidence" value="ECO:0007669"/>
    <property type="project" value="TreeGrafter"/>
</dbReference>